<comment type="subunit">
    <text evidence="8">Forms a stable energy-coupling factor (ECF) transporter complex composed of 2 membrane-embedded substrate-binding proteins (S component), 2 ATP-binding proteins (A component) and 2 transmembrane proteins (T component).</text>
</comment>
<keyword evidence="5 8" id="KW-0067">ATP-binding</keyword>
<keyword evidence="4 8" id="KW-0547">Nucleotide-binding</keyword>
<dbReference type="Pfam" id="PF00005">
    <property type="entry name" value="ABC_tran"/>
    <property type="match status" value="1"/>
</dbReference>
<comment type="caution">
    <text evidence="10">The sequence shown here is derived from an EMBL/GenBank/DDBJ whole genome shotgun (WGS) entry which is preliminary data.</text>
</comment>
<evidence type="ECO:0000256" key="6">
    <source>
        <dbReference type="ARBA" id="ARBA00022967"/>
    </source>
</evidence>
<evidence type="ECO:0000313" key="11">
    <source>
        <dbReference type="Proteomes" id="UP000886852"/>
    </source>
</evidence>
<accession>A0A9D1SQF0</accession>
<dbReference type="EMBL" id="DVOC01000055">
    <property type="protein sequence ID" value="HIU90986.1"/>
    <property type="molecule type" value="Genomic_DNA"/>
</dbReference>
<dbReference type="InterPro" id="IPR030946">
    <property type="entry name" value="EcfA2"/>
</dbReference>
<dbReference type="FunFam" id="3.40.50.300:FF:000224">
    <property type="entry name" value="Energy-coupling factor transporter ATP-binding protein EcfA"/>
    <property type="match status" value="1"/>
</dbReference>
<dbReference type="GO" id="GO:0016887">
    <property type="term" value="F:ATP hydrolysis activity"/>
    <property type="evidence" value="ECO:0007669"/>
    <property type="project" value="InterPro"/>
</dbReference>
<dbReference type="GO" id="GO:0005524">
    <property type="term" value="F:ATP binding"/>
    <property type="evidence" value="ECO:0007669"/>
    <property type="project" value="UniProtKB-UniRule"/>
</dbReference>
<evidence type="ECO:0000256" key="5">
    <source>
        <dbReference type="ARBA" id="ARBA00022840"/>
    </source>
</evidence>
<dbReference type="SUPFAM" id="SSF52540">
    <property type="entry name" value="P-loop containing nucleoside triphosphate hydrolases"/>
    <property type="match status" value="1"/>
</dbReference>
<dbReference type="InterPro" id="IPR027417">
    <property type="entry name" value="P-loop_NTPase"/>
</dbReference>
<dbReference type="InterPro" id="IPR015856">
    <property type="entry name" value="ABC_transpr_CbiO/EcfA_su"/>
</dbReference>
<dbReference type="NCBIfam" id="TIGR04521">
    <property type="entry name" value="ECF_ATPase_2"/>
    <property type="match status" value="1"/>
</dbReference>
<gene>
    <name evidence="10" type="ORF">IAC72_03150</name>
</gene>
<feature type="domain" description="ABC transporter" evidence="9">
    <location>
        <begin position="3"/>
        <end position="245"/>
    </location>
</feature>
<reference evidence="10" key="1">
    <citation type="submission" date="2020-10" db="EMBL/GenBank/DDBJ databases">
        <authorList>
            <person name="Gilroy R."/>
        </authorList>
    </citation>
    <scope>NUCLEOTIDE SEQUENCE</scope>
    <source>
        <strain evidence="10">ChiHjej12B11-7776</strain>
    </source>
</reference>
<evidence type="ECO:0000256" key="1">
    <source>
        <dbReference type="ARBA" id="ARBA00004202"/>
    </source>
</evidence>
<protein>
    <recommendedName>
        <fullName evidence="8">Energy-coupling factor transporter ATP-binding protein EcfA2</fullName>
        <ecNumber evidence="8">7.-.-.-</ecNumber>
    </recommendedName>
</protein>
<keyword evidence="2 8" id="KW-0813">Transport</keyword>
<evidence type="ECO:0000256" key="8">
    <source>
        <dbReference type="RuleBase" id="RU365104"/>
    </source>
</evidence>
<evidence type="ECO:0000259" key="9">
    <source>
        <dbReference type="PROSITE" id="PS50893"/>
    </source>
</evidence>
<dbReference type="InterPro" id="IPR003593">
    <property type="entry name" value="AAA+_ATPase"/>
</dbReference>
<proteinExistence type="inferred from homology"/>
<dbReference type="SMART" id="SM00382">
    <property type="entry name" value="AAA"/>
    <property type="match status" value="1"/>
</dbReference>
<dbReference type="Proteomes" id="UP000886852">
    <property type="component" value="Unassembled WGS sequence"/>
</dbReference>
<dbReference type="InterPro" id="IPR003439">
    <property type="entry name" value="ABC_transporter-like_ATP-bd"/>
</dbReference>
<comment type="subcellular location">
    <subcellularLocation>
        <location evidence="1 8">Cell membrane</location>
        <topology evidence="1 8">Peripheral membrane protein</topology>
    </subcellularLocation>
</comment>
<keyword evidence="6" id="KW-1278">Translocase</keyword>
<dbReference type="PROSITE" id="PS00211">
    <property type="entry name" value="ABC_TRANSPORTER_1"/>
    <property type="match status" value="1"/>
</dbReference>
<evidence type="ECO:0000256" key="2">
    <source>
        <dbReference type="ARBA" id="ARBA00022448"/>
    </source>
</evidence>
<dbReference type="PANTHER" id="PTHR43553:SF27">
    <property type="entry name" value="ENERGY-COUPLING FACTOR TRANSPORTER ATP-BINDING PROTEIN ECFA2"/>
    <property type="match status" value="1"/>
</dbReference>
<dbReference type="GO" id="GO:0042626">
    <property type="term" value="F:ATPase-coupled transmembrane transporter activity"/>
    <property type="evidence" value="ECO:0007669"/>
    <property type="project" value="TreeGrafter"/>
</dbReference>
<comment type="similarity">
    <text evidence="8">Belongs to the ABC transporter superfamily. Energy-coupling factor EcfA family.</text>
</comment>
<reference evidence="10" key="2">
    <citation type="journal article" date="2021" name="PeerJ">
        <title>Extensive microbial diversity within the chicken gut microbiome revealed by metagenomics and culture.</title>
        <authorList>
            <person name="Gilroy R."/>
            <person name="Ravi A."/>
            <person name="Getino M."/>
            <person name="Pursley I."/>
            <person name="Horton D.L."/>
            <person name="Alikhan N.F."/>
            <person name="Baker D."/>
            <person name="Gharbi K."/>
            <person name="Hall N."/>
            <person name="Watson M."/>
            <person name="Adriaenssens E.M."/>
            <person name="Foster-Nyarko E."/>
            <person name="Jarju S."/>
            <person name="Secka A."/>
            <person name="Antonio M."/>
            <person name="Oren A."/>
            <person name="Chaudhuri R.R."/>
            <person name="La Ragione R."/>
            <person name="Hildebrand F."/>
            <person name="Pallen M.J."/>
        </authorList>
    </citation>
    <scope>NUCLEOTIDE SEQUENCE</scope>
    <source>
        <strain evidence="10">ChiHjej12B11-7776</strain>
    </source>
</reference>
<evidence type="ECO:0000256" key="3">
    <source>
        <dbReference type="ARBA" id="ARBA00022475"/>
    </source>
</evidence>
<sequence>MSIIAENLTFVYNDKTPFRKVALDNVSVTVEDGQFVAIVGHTGSGKTTFLQHLNALIRVQKGKLNVFGHDLAAKKPDLKALRRDIGMVFQYPEYQLFADTVLEDVCFGPKNFGCDKETSIKYAKEALALVGMDADAVAQKSPFDLSGGEKRRVAFAGVLAMKPKALVLDEPTAGLDPRGKREILNLVHSLNKQQGVTVIMVSHDMNEVFENAQRVLVFADGKIAYDLPPAQLFRMEKEIEQMNLEVPQMAQFINRLAEQGFSFPDDCRTVDEVFERVKELDGGEHHAS</sequence>
<evidence type="ECO:0000313" key="10">
    <source>
        <dbReference type="EMBL" id="HIU90986.1"/>
    </source>
</evidence>
<keyword evidence="7 8" id="KW-0472">Membrane</keyword>
<dbReference type="Gene3D" id="3.40.50.300">
    <property type="entry name" value="P-loop containing nucleotide triphosphate hydrolases"/>
    <property type="match status" value="1"/>
</dbReference>
<dbReference type="InterPro" id="IPR050095">
    <property type="entry name" value="ECF_ABC_transporter_ATP-bd"/>
</dbReference>
<dbReference type="CDD" id="cd03225">
    <property type="entry name" value="ABC_cobalt_CbiO_domain1"/>
    <property type="match status" value="1"/>
</dbReference>
<dbReference type="InterPro" id="IPR017871">
    <property type="entry name" value="ABC_transporter-like_CS"/>
</dbReference>
<dbReference type="GO" id="GO:0043190">
    <property type="term" value="C:ATP-binding cassette (ABC) transporter complex"/>
    <property type="evidence" value="ECO:0007669"/>
    <property type="project" value="TreeGrafter"/>
</dbReference>
<evidence type="ECO:0000256" key="4">
    <source>
        <dbReference type="ARBA" id="ARBA00022741"/>
    </source>
</evidence>
<keyword evidence="3 8" id="KW-1003">Cell membrane</keyword>
<dbReference type="EC" id="7.-.-.-" evidence="8"/>
<dbReference type="PROSITE" id="PS50893">
    <property type="entry name" value="ABC_TRANSPORTER_2"/>
    <property type="match status" value="1"/>
</dbReference>
<dbReference type="AlphaFoldDB" id="A0A9D1SQF0"/>
<organism evidence="10 11">
    <name type="scientific">Candidatus Fimimonas merdipullorum</name>
    <dbReference type="NCBI Taxonomy" id="2840822"/>
    <lineage>
        <taxon>Bacteria</taxon>
        <taxon>Pseudomonadati</taxon>
        <taxon>Myxococcota</taxon>
        <taxon>Myxococcia</taxon>
        <taxon>Myxococcales</taxon>
        <taxon>Cystobacterineae</taxon>
        <taxon>Myxococcaceae</taxon>
        <taxon>Myxococcaceae incertae sedis</taxon>
        <taxon>Candidatus Fimimonas</taxon>
    </lineage>
</organism>
<evidence type="ECO:0000256" key="7">
    <source>
        <dbReference type="ARBA" id="ARBA00023136"/>
    </source>
</evidence>
<name>A0A9D1SQF0_9BACT</name>
<comment type="function">
    <text evidence="8">ATP-binding (A) component of a common energy-coupling factor (ECF) ABC-transporter complex.</text>
</comment>
<dbReference type="PANTHER" id="PTHR43553">
    <property type="entry name" value="HEAVY METAL TRANSPORTER"/>
    <property type="match status" value="1"/>
</dbReference>